<feature type="compositionally biased region" description="Basic and acidic residues" evidence="1">
    <location>
        <begin position="32"/>
        <end position="42"/>
    </location>
</feature>
<dbReference type="AlphaFoldDB" id="A0A918M7R9"/>
<gene>
    <name evidence="2" type="ORF">GCM10010274_60100</name>
</gene>
<feature type="region of interest" description="Disordered" evidence="1">
    <location>
        <begin position="1"/>
        <end position="51"/>
    </location>
</feature>
<feature type="compositionally biased region" description="Basic and acidic residues" evidence="1">
    <location>
        <begin position="121"/>
        <end position="130"/>
    </location>
</feature>
<feature type="compositionally biased region" description="Low complexity" evidence="1">
    <location>
        <begin position="18"/>
        <end position="27"/>
    </location>
</feature>
<dbReference type="EMBL" id="BMTP01000021">
    <property type="protein sequence ID" value="GGU63335.1"/>
    <property type="molecule type" value="Genomic_DNA"/>
</dbReference>
<evidence type="ECO:0000256" key="1">
    <source>
        <dbReference type="SAM" id="MobiDB-lite"/>
    </source>
</evidence>
<name>A0A918M7R9_9ACTN</name>
<dbReference type="Proteomes" id="UP000636661">
    <property type="component" value="Unassembled WGS sequence"/>
</dbReference>
<reference evidence="2" key="2">
    <citation type="submission" date="2020-09" db="EMBL/GenBank/DDBJ databases">
        <authorList>
            <person name="Sun Q."/>
            <person name="Ohkuma M."/>
        </authorList>
    </citation>
    <scope>NUCLEOTIDE SEQUENCE</scope>
    <source>
        <strain evidence="2">JCM 4391</strain>
    </source>
</reference>
<evidence type="ECO:0000313" key="3">
    <source>
        <dbReference type="Proteomes" id="UP000636661"/>
    </source>
</evidence>
<proteinExistence type="predicted"/>
<keyword evidence="3" id="KW-1185">Reference proteome</keyword>
<organism evidence="2 3">
    <name type="scientific">Streptomyces lavendofoliae</name>
    <dbReference type="NCBI Taxonomy" id="67314"/>
    <lineage>
        <taxon>Bacteria</taxon>
        <taxon>Bacillati</taxon>
        <taxon>Actinomycetota</taxon>
        <taxon>Actinomycetes</taxon>
        <taxon>Kitasatosporales</taxon>
        <taxon>Streptomycetaceae</taxon>
        <taxon>Streptomyces</taxon>
    </lineage>
</organism>
<evidence type="ECO:0000313" key="2">
    <source>
        <dbReference type="EMBL" id="GGU63335.1"/>
    </source>
</evidence>
<protein>
    <submittedName>
        <fullName evidence="2">Uncharacterized protein</fullName>
    </submittedName>
</protein>
<reference evidence="2" key="1">
    <citation type="journal article" date="2014" name="Int. J. Syst. Evol. Microbiol.">
        <title>Complete genome sequence of Corynebacterium casei LMG S-19264T (=DSM 44701T), isolated from a smear-ripened cheese.</title>
        <authorList>
            <consortium name="US DOE Joint Genome Institute (JGI-PGF)"/>
            <person name="Walter F."/>
            <person name="Albersmeier A."/>
            <person name="Kalinowski J."/>
            <person name="Ruckert C."/>
        </authorList>
    </citation>
    <scope>NUCLEOTIDE SEQUENCE</scope>
    <source>
        <strain evidence="2">JCM 4391</strain>
    </source>
</reference>
<sequence>MRGGRHRPPSRGAGGTAAPGSSPGASPKLPKRLMDEGPHTEEAEMGLVRPGKRRACLAAEAEIQEDLPALHDGFRSTVPPRIPAVDGGGDTGAADTVSESTALPLVRPPASLRRGMPQRLPRSDRPHRIC</sequence>
<accession>A0A918M7R9</accession>
<feature type="region of interest" description="Disordered" evidence="1">
    <location>
        <begin position="68"/>
        <end position="130"/>
    </location>
</feature>
<comment type="caution">
    <text evidence="2">The sequence shown here is derived from an EMBL/GenBank/DDBJ whole genome shotgun (WGS) entry which is preliminary data.</text>
</comment>